<proteinExistence type="predicted"/>
<name>A0A6G9QP41_9GAMM</name>
<dbReference type="InterPro" id="IPR021496">
    <property type="entry name" value="DUF3150"/>
</dbReference>
<geneLocation type="plasmid" evidence="1 2">
    <name>pPN3F2_1</name>
</geneLocation>
<dbReference type="AlphaFoldDB" id="A0A6G9QP41"/>
<organism evidence="1 2">
    <name type="scientific">Shewanella aestuarii</name>
    <dbReference type="NCBI Taxonomy" id="1028752"/>
    <lineage>
        <taxon>Bacteria</taxon>
        <taxon>Pseudomonadati</taxon>
        <taxon>Pseudomonadota</taxon>
        <taxon>Gammaproteobacteria</taxon>
        <taxon>Alteromonadales</taxon>
        <taxon>Shewanellaceae</taxon>
        <taxon>Shewanella</taxon>
    </lineage>
</organism>
<dbReference type="Pfam" id="PF11348">
    <property type="entry name" value="DUF3150"/>
    <property type="match status" value="1"/>
</dbReference>
<protein>
    <recommendedName>
        <fullName evidence="3">DUF3150 domain-containing protein</fullName>
    </recommendedName>
</protein>
<dbReference type="EMBL" id="CP050314">
    <property type="protein sequence ID" value="QIR16336.1"/>
    <property type="molecule type" value="Genomic_DNA"/>
</dbReference>
<dbReference type="KEGG" id="saes:HBH39_17780"/>
<accession>A0A6G9QP41</accession>
<dbReference type="Proteomes" id="UP000502608">
    <property type="component" value="Plasmid pPN3F2_1"/>
</dbReference>
<keyword evidence="2" id="KW-1185">Reference proteome</keyword>
<keyword evidence="1" id="KW-0614">Plasmid</keyword>
<evidence type="ECO:0008006" key="3">
    <source>
        <dbReference type="Google" id="ProtNLM"/>
    </source>
</evidence>
<evidence type="ECO:0000313" key="2">
    <source>
        <dbReference type="Proteomes" id="UP000502608"/>
    </source>
</evidence>
<reference evidence="1 2" key="1">
    <citation type="submission" date="2020-03" db="EMBL/GenBank/DDBJ databases">
        <title>Complete genome sequence of Shewanella sp.</title>
        <authorList>
            <person name="Kim Y.-S."/>
            <person name="Kim S.-J."/>
            <person name="Jung H.-K."/>
            <person name="Kim K.-H."/>
        </authorList>
    </citation>
    <scope>NUCLEOTIDE SEQUENCE [LARGE SCALE GENOMIC DNA]</scope>
    <source>
        <strain evidence="1 2">PN3F2</strain>
        <plasmid evidence="1 2">pPN3F2_1</plasmid>
    </source>
</reference>
<evidence type="ECO:0000313" key="1">
    <source>
        <dbReference type="EMBL" id="QIR16336.1"/>
    </source>
</evidence>
<sequence>MNALTKTNSTTINSADLCSRLEQLEQGVCVVNIVSSGACGEKCLPKVKVELDGQLQDSDSIKGSKIRWFPKEPLNFVNKSKQQIARVLNAYGVRWGDMTIVPLARLDDLQSEIEAIQIEWQRNLDDMLLNYDSLIYDWIMQNQDVADIMRRYTMDKNEFGGRFKLKMLPPVAFKPLIDEGDEEAGEELANSMLDNLYEEVAKMAGDVYDRSFFIKDANGHKIPRTKANRRIKDAFKTLIGKLNGLSFLDSNIEKVIAETNRVLDSMPKEGWIENNDLAALARWTLVLSSVDSLKAHIDDNVVEYEEEVIVDDFGVLGEVISNNLDEDLNPNQPTQVAQLSDEISDTGFDNEFDEQQSEDNSVVDVEEVDAEISDTSFDNEFDEQQSEDNSVVDVEEVDAEISDTGFDNEFDDQQPEDNSVVDVEEVEEEVEVSEVEEPSACMVDDTDFIDFDQTEHYSEVEDEVVEDDDFGFGF</sequence>
<dbReference type="RefSeq" id="WP_167680185.1">
    <property type="nucleotide sequence ID" value="NZ_CP050314.1"/>
</dbReference>
<gene>
    <name evidence="1" type="ORF">HBH39_17780</name>
</gene>